<evidence type="ECO:0000259" key="4">
    <source>
        <dbReference type="PROSITE" id="PS01031"/>
    </source>
</evidence>
<feature type="domain" description="SHSP" evidence="4">
    <location>
        <begin position="63"/>
        <end position="176"/>
    </location>
</feature>
<dbReference type="Gene3D" id="2.60.40.790">
    <property type="match status" value="1"/>
</dbReference>
<keyword evidence="6" id="KW-1185">Reference proteome</keyword>
<dbReference type="EMBL" id="JAEMHL010000006">
    <property type="protein sequence ID" value="MBJ6751193.1"/>
    <property type="molecule type" value="Genomic_DNA"/>
</dbReference>
<accession>A0ABS0YFU6</accession>
<proteinExistence type="inferred from homology"/>
<organism evidence="5 6">
    <name type="scientific">Geomonas anaerohicana</name>
    <dbReference type="NCBI Taxonomy" id="2798583"/>
    <lineage>
        <taxon>Bacteria</taxon>
        <taxon>Pseudomonadati</taxon>
        <taxon>Thermodesulfobacteriota</taxon>
        <taxon>Desulfuromonadia</taxon>
        <taxon>Geobacterales</taxon>
        <taxon>Geobacteraceae</taxon>
        <taxon>Geomonas</taxon>
    </lineage>
</organism>
<comment type="caution">
    <text evidence="5">The sequence shown here is derived from an EMBL/GenBank/DDBJ whole genome shotgun (WGS) entry which is preliminary data.</text>
</comment>
<name>A0ABS0YFU6_9BACT</name>
<evidence type="ECO:0000256" key="3">
    <source>
        <dbReference type="SAM" id="MobiDB-lite"/>
    </source>
</evidence>
<dbReference type="Proteomes" id="UP000614714">
    <property type="component" value="Unassembled WGS sequence"/>
</dbReference>
<dbReference type="Pfam" id="PF00011">
    <property type="entry name" value="HSP20"/>
    <property type="match status" value="1"/>
</dbReference>
<sequence length="176" mass="20717">MLEKESDLLKREDRRQAERRPQMGRREEQDDRQLSAMAQMDRLFDEVFKRPFFHHLSQRMSGDVTEELNPPIDIYEEADSVVVKAEIPGLKREDLDVQLSPENITISGQKSKEQRIDDKDYYRMERSYGSFIKTCRLPVAIITDSARATFRDGILEVRALKKSEVIKDRFTKLHVE</sequence>
<reference evidence="5 6" key="1">
    <citation type="submission" date="2020-12" db="EMBL/GenBank/DDBJ databases">
        <title>Geomonas sp. Red421, isolated from paddy soil.</title>
        <authorList>
            <person name="Xu Z."/>
            <person name="Zhang Z."/>
            <person name="Masuda Y."/>
            <person name="Itoh H."/>
            <person name="Senoo K."/>
        </authorList>
    </citation>
    <scope>NUCLEOTIDE SEQUENCE [LARGE SCALE GENOMIC DNA]</scope>
    <source>
        <strain evidence="5 6">Red421</strain>
    </source>
</reference>
<dbReference type="PANTHER" id="PTHR11527">
    <property type="entry name" value="HEAT-SHOCK PROTEIN 20 FAMILY MEMBER"/>
    <property type="match status" value="1"/>
</dbReference>
<gene>
    <name evidence="5" type="ORF">JFN91_13290</name>
</gene>
<dbReference type="RefSeq" id="WP_199389676.1">
    <property type="nucleotide sequence ID" value="NZ_JAEMHL010000006.1"/>
</dbReference>
<dbReference type="InterPro" id="IPR002068">
    <property type="entry name" value="A-crystallin/Hsp20_dom"/>
</dbReference>
<dbReference type="InterPro" id="IPR031107">
    <property type="entry name" value="Small_HSP"/>
</dbReference>
<comment type="similarity">
    <text evidence="1 2">Belongs to the small heat shock protein (HSP20) family.</text>
</comment>
<dbReference type="PROSITE" id="PS01031">
    <property type="entry name" value="SHSP"/>
    <property type="match status" value="1"/>
</dbReference>
<evidence type="ECO:0000313" key="5">
    <source>
        <dbReference type="EMBL" id="MBJ6751193.1"/>
    </source>
</evidence>
<evidence type="ECO:0000313" key="6">
    <source>
        <dbReference type="Proteomes" id="UP000614714"/>
    </source>
</evidence>
<dbReference type="InterPro" id="IPR008978">
    <property type="entry name" value="HSP20-like_chaperone"/>
</dbReference>
<feature type="region of interest" description="Disordered" evidence="3">
    <location>
        <begin position="1"/>
        <end position="33"/>
    </location>
</feature>
<dbReference type="CDD" id="cd06464">
    <property type="entry name" value="ACD_sHsps-like"/>
    <property type="match status" value="1"/>
</dbReference>
<evidence type="ECO:0000256" key="2">
    <source>
        <dbReference type="RuleBase" id="RU003616"/>
    </source>
</evidence>
<dbReference type="SUPFAM" id="SSF49764">
    <property type="entry name" value="HSP20-like chaperones"/>
    <property type="match status" value="1"/>
</dbReference>
<protein>
    <submittedName>
        <fullName evidence="5">Hsp20/alpha crystallin family protein</fullName>
    </submittedName>
</protein>
<evidence type="ECO:0000256" key="1">
    <source>
        <dbReference type="PROSITE-ProRule" id="PRU00285"/>
    </source>
</evidence>